<dbReference type="EMBL" id="CAJPDR010000623">
    <property type="protein sequence ID" value="CAF9940834.1"/>
    <property type="molecule type" value="Genomic_DNA"/>
</dbReference>
<feature type="region of interest" description="Disordered" evidence="1">
    <location>
        <begin position="460"/>
        <end position="481"/>
    </location>
</feature>
<feature type="region of interest" description="Disordered" evidence="1">
    <location>
        <begin position="387"/>
        <end position="406"/>
    </location>
</feature>
<dbReference type="Proteomes" id="UP000664203">
    <property type="component" value="Unassembled WGS sequence"/>
</dbReference>
<sequence length="641" mass="72237">MDRHCSRQSPYQPSAGQVYLDCLRLKGPDDSIDERFRALELSVRPLSASELEEHHRHKGFPKRHADDRWAEIEPTRMVESRASAPLHKCTFPPAKVYNGKGNTRQQLFGAALHHAQPQSSTCPMDLTSERLWQQQSLGPSREQHGYFEFEIADQTRRVARMGLGGQKSYEESVIPQRIRPIRVPKPNNHVCIRTCAPKEKPAQQMQDQQRTQKQQSETLGSGQWLQERTNNALLNAEARQEARQRKVVEHSLGKQKFARQKREQEKREQQKIQLPPARPGNLYPGPTRISSNLPPLRLMHDNNTDQSIMSELALSVHLKSKMASQQAYRKYKEEKEQKKHEEEQRKATSSIPRSEAPGTESVKQLLASVSKVLEQKVEVAELEAAKTNVAESDTFEDQRPEPSKGLEDACEAVLKCGESFWHKFDKSHPICRQSDGTQRPPSLDSAAAQTLNSSDIRVGTEGLAPDTQPFQRDMSTDSSRTNGLRAAVEAIDKTSGDLLESPKTASGQRESLILESSAVSISLNTEKTAMHVADLSDAMYTNSSVKMLRQDVSLPASLQAEKADKNSKLREDEEGEGKVMETSLHGDLGIQLEWEEVDDSLGGDEWSDVEQDFEDDVWTRNSSPLDLEWTSDIVSEQAFEF</sequence>
<feature type="region of interest" description="Disordered" evidence="1">
    <location>
        <begin position="327"/>
        <end position="362"/>
    </location>
</feature>
<evidence type="ECO:0000256" key="1">
    <source>
        <dbReference type="SAM" id="MobiDB-lite"/>
    </source>
</evidence>
<feature type="compositionally biased region" description="Basic and acidic residues" evidence="1">
    <location>
        <begin position="396"/>
        <end position="406"/>
    </location>
</feature>
<gene>
    <name evidence="2" type="ORF">ALECFALPRED_008882</name>
</gene>
<organism evidence="2 3">
    <name type="scientific">Alectoria fallacina</name>
    <dbReference type="NCBI Taxonomy" id="1903189"/>
    <lineage>
        <taxon>Eukaryota</taxon>
        <taxon>Fungi</taxon>
        <taxon>Dikarya</taxon>
        <taxon>Ascomycota</taxon>
        <taxon>Pezizomycotina</taxon>
        <taxon>Lecanoromycetes</taxon>
        <taxon>OSLEUM clade</taxon>
        <taxon>Lecanoromycetidae</taxon>
        <taxon>Lecanorales</taxon>
        <taxon>Lecanorineae</taxon>
        <taxon>Parmeliaceae</taxon>
        <taxon>Alectoria</taxon>
    </lineage>
</organism>
<feature type="region of interest" description="Disordered" evidence="1">
    <location>
        <begin position="244"/>
        <end position="294"/>
    </location>
</feature>
<protein>
    <submittedName>
        <fullName evidence="2">Uncharacterized protein</fullName>
    </submittedName>
</protein>
<feature type="compositionally biased region" description="Basic and acidic residues" evidence="1">
    <location>
        <begin position="330"/>
        <end position="346"/>
    </location>
</feature>
<feature type="compositionally biased region" description="Polar residues" evidence="1">
    <location>
        <begin position="216"/>
        <end position="226"/>
    </location>
</feature>
<reference evidence="2" key="1">
    <citation type="submission" date="2021-03" db="EMBL/GenBank/DDBJ databases">
        <authorList>
            <person name="Tagirdzhanova G."/>
        </authorList>
    </citation>
    <scope>NUCLEOTIDE SEQUENCE</scope>
</reference>
<keyword evidence="3" id="KW-1185">Reference proteome</keyword>
<name>A0A8H3PI57_9LECA</name>
<evidence type="ECO:0000313" key="3">
    <source>
        <dbReference type="Proteomes" id="UP000664203"/>
    </source>
</evidence>
<feature type="compositionally biased region" description="Basic and acidic residues" evidence="1">
    <location>
        <begin position="260"/>
        <end position="270"/>
    </location>
</feature>
<evidence type="ECO:0000313" key="2">
    <source>
        <dbReference type="EMBL" id="CAF9940834.1"/>
    </source>
</evidence>
<proteinExistence type="predicted"/>
<accession>A0A8H3PI57</accession>
<feature type="compositionally biased region" description="Low complexity" evidence="1">
    <location>
        <begin position="203"/>
        <end position="215"/>
    </location>
</feature>
<feature type="region of interest" description="Disordered" evidence="1">
    <location>
        <begin position="197"/>
        <end position="226"/>
    </location>
</feature>
<dbReference type="OrthoDB" id="5369282at2759"/>
<comment type="caution">
    <text evidence="2">The sequence shown here is derived from an EMBL/GenBank/DDBJ whole genome shotgun (WGS) entry which is preliminary data.</text>
</comment>
<dbReference type="AlphaFoldDB" id="A0A8H3PI57"/>